<dbReference type="SUPFAM" id="SSF46785">
    <property type="entry name" value="Winged helix' DNA-binding domain"/>
    <property type="match status" value="1"/>
</dbReference>
<proteinExistence type="inferred from homology"/>
<gene>
    <name evidence="6" type="ORF">ACFP1B_17300</name>
</gene>
<evidence type="ECO:0000256" key="3">
    <source>
        <dbReference type="ARBA" id="ARBA00023125"/>
    </source>
</evidence>
<dbReference type="Proteomes" id="UP001596200">
    <property type="component" value="Unassembled WGS sequence"/>
</dbReference>
<evidence type="ECO:0000313" key="7">
    <source>
        <dbReference type="Proteomes" id="UP001596200"/>
    </source>
</evidence>
<organism evidence="6 7">
    <name type="scientific">Streptomyces pulveraceus</name>
    <dbReference type="NCBI Taxonomy" id="68258"/>
    <lineage>
        <taxon>Bacteria</taxon>
        <taxon>Bacillati</taxon>
        <taxon>Actinomycetota</taxon>
        <taxon>Actinomycetes</taxon>
        <taxon>Kitasatosporales</taxon>
        <taxon>Streptomycetaceae</taxon>
        <taxon>Streptomyces</taxon>
    </lineage>
</organism>
<dbReference type="InterPro" id="IPR036388">
    <property type="entry name" value="WH-like_DNA-bd_sf"/>
</dbReference>
<keyword evidence="2" id="KW-0805">Transcription regulation</keyword>
<dbReference type="EMBL" id="JBHSPU010000016">
    <property type="protein sequence ID" value="MFC5915161.1"/>
    <property type="molecule type" value="Genomic_DNA"/>
</dbReference>
<reference evidence="7" key="1">
    <citation type="journal article" date="2019" name="Int. J. Syst. Evol. Microbiol.">
        <title>The Global Catalogue of Microorganisms (GCM) 10K type strain sequencing project: providing services to taxonomists for standard genome sequencing and annotation.</title>
        <authorList>
            <consortium name="The Broad Institute Genomics Platform"/>
            <consortium name="The Broad Institute Genome Sequencing Center for Infectious Disease"/>
            <person name="Wu L."/>
            <person name="Ma J."/>
        </authorList>
    </citation>
    <scope>NUCLEOTIDE SEQUENCE [LARGE SCALE GENOMIC DNA]</scope>
    <source>
        <strain evidence="7">JCM 4147</strain>
    </source>
</reference>
<dbReference type="InterPro" id="IPR036390">
    <property type="entry name" value="WH_DNA-bd_sf"/>
</dbReference>
<dbReference type="InterPro" id="IPR050950">
    <property type="entry name" value="HTH-type_LysR_regulators"/>
</dbReference>
<dbReference type="InterPro" id="IPR000847">
    <property type="entry name" value="LysR_HTH_N"/>
</dbReference>
<keyword evidence="7" id="KW-1185">Reference proteome</keyword>
<dbReference type="InterPro" id="IPR005119">
    <property type="entry name" value="LysR_subst-bd"/>
</dbReference>
<evidence type="ECO:0000259" key="5">
    <source>
        <dbReference type="PROSITE" id="PS50931"/>
    </source>
</evidence>
<dbReference type="SUPFAM" id="SSF53850">
    <property type="entry name" value="Periplasmic binding protein-like II"/>
    <property type="match status" value="1"/>
</dbReference>
<dbReference type="PROSITE" id="PS50931">
    <property type="entry name" value="HTH_LYSR"/>
    <property type="match status" value="1"/>
</dbReference>
<name>A0ABW1GMP7_9ACTN</name>
<dbReference type="PRINTS" id="PR00039">
    <property type="entry name" value="HTHLYSR"/>
</dbReference>
<evidence type="ECO:0000256" key="4">
    <source>
        <dbReference type="ARBA" id="ARBA00023163"/>
    </source>
</evidence>
<dbReference type="Pfam" id="PF00126">
    <property type="entry name" value="HTH_1"/>
    <property type="match status" value="1"/>
</dbReference>
<evidence type="ECO:0000313" key="6">
    <source>
        <dbReference type="EMBL" id="MFC5915161.1"/>
    </source>
</evidence>
<dbReference type="Gene3D" id="1.10.10.10">
    <property type="entry name" value="Winged helix-like DNA-binding domain superfamily/Winged helix DNA-binding domain"/>
    <property type="match status" value="1"/>
</dbReference>
<dbReference type="PANTHER" id="PTHR30419">
    <property type="entry name" value="HTH-TYPE TRANSCRIPTIONAL REGULATOR YBHD"/>
    <property type="match status" value="1"/>
</dbReference>
<evidence type="ECO:0000256" key="2">
    <source>
        <dbReference type="ARBA" id="ARBA00023015"/>
    </source>
</evidence>
<feature type="domain" description="HTH lysR-type" evidence="5">
    <location>
        <begin position="4"/>
        <end position="61"/>
    </location>
</feature>
<dbReference type="RefSeq" id="WP_344517049.1">
    <property type="nucleotide sequence ID" value="NZ_BAAATU010000052.1"/>
</dbReference>
<keyword evidence="4" id="KW-0804">Transcription</keyword>
<comment type="caution">
    <text evidence="6">The sequence shown here is derived from an EMBL/GenBank/DDBJ whole genome shotgun (WGS) entry which is preliminary data.</text>
</comment>
<accession>A0ABW1GMP7</accession>
<dbReference type="PANTHER" id="PTHR30419:SF31">
    <property type="entry name" value="BLR3139 PROTEIN"/>
    <property type="match status" value="1"/>
</dbReference>
<comment type="similarity">
    <text evidence="1">Belongs to the LysR transcriptional regulatory family.</text>
</comment>
<dbReference type="Gene3D" id="3.40.190.290">
    <property type="match status" value="1"/>
</dbReference>
<evidence type="ECO:0000256" key="1">
    <source>
        <dbReference type="ARBA" id="ARBA00009437"/>
    </source>
</evidence>
<protein>
    <submittedName>
        <fullName evidence="6">LysR family transcriptional regulator</fullName>
    </submittedName>
</protein>
<sequence>MIGLELRQLEYFVAVAEERNFTRAAARLHVVQSAVSAGLKTLERQLQAELVHRTSREVSLTEAGHVLLPRARDTLAAARAAIDAVDEVQGGIQGEVRVGVTSSLPDIDLPAALARMHADHPRVRVRLSHRPGGSRDLADDLAAGRLDLALLSEPGPAGHRLRLTPLVSVGMHLVVAPAHPLAGRGAAALAELSDDVFIDFPIGYGSRSIVDRAFIAAGQSRRISIEVTNAEAATAYVREGLGVTILPDAYNHPGPTLRIIGPGSDNLTWSLSLATARNRHPGAATDMLAAMVEETAHRSRARRQRATP</sequence>
<keyword evidence="3" id="KW-0238">DNA-binding</keyword>
<dbReference type="Pfam" id="PF03466">
    <property type="entry name" value="LysR_substrate"/>
    <property type="match status" value="1"/>
</dbReference>